<dbReference type="InterPro" id="IPR010921">
    <property type="entry name" value="Trp_repressor/repl_initiator"/>
</dbReference>
<proteinExistence type="predicted"/>
<dbReference type="RefSeq" id="WP_073433389.1">
    <property type="nucleotide sequence ID" value="NZ_BJXU01000013.1"/>
</dbReference>
<evidence type="ECO:0000313" key="2">
    <source>
        <dbReference type="EMBL" id="GEN22433.1"/>
    </source>
</evidence>
<dbReference type="InterPro" id="IPR009534">
    <property type="entry name" value="DUF1153"/>
</dbReference>
<dbReference type="Proteomes" id="UP000184123">
    <property type="component" value="Unassembled WGS sequence"/>
</dbReference>
<dbReference type="EMBL" id="FRCA01000001">
    <property type="protein sequence ID" value="SHL40643.1"/>
    <property type="molecule type" value="Genomic_DNA"/>
</dbReference>
<dbReference type="GO" id="GO:0043565">
    <property type="term" value="F:sequence-specific DNA binding"/>
    <property type="evidence" value="ECO:0007669"/>
    <property type="project" value="InterPro"/>
</dbReference>
<name>A0A1M7AD26_9GAMM</name>
<dbReference type="Proteomes" id="UP000321726">
    <property type="component" value="Unassembled WGS sequence"/>
</dbReference>
<reference evidence="2 5" key="2">
    <citation type="submission" date="2019-07" db="EMBL/GenBank/DDBJ databases">
        <title>Whole genome shotgun sequence of Halomonas cupida NBRC 102219.</title>
        <authorList>
            <person name="Hosoyama A."/>
            <person name="Uohara A."/>
            <person name="Ohji S."/>
            <person name="Ichikawa N."/>
        </authorList>
    </citation>
    <scope>NUCLEOTIDE SEQUENCE [LARGE SCALE GENOMIC DNA]</scope>
    <source>
        <strain evidence="2 5">NBRC 102219</strain>
    </source>
</reference>
<dbReference type="STRING" id="44933.SAMN05660971_00465"/>
<dbReference type="SUPFAM" id="SSF48295">
    <property type="entry name" value="TrpR-like"/>
    <property type="match status" value="1"/>
</dbReference>
<gene>
    <name evidence="2" type="ORF">HCU01_03820</name>
    <name evidence="3" type="ORF">SAMN05660971_00465</name>
</gene>
<organism evidence="3 4">
    <name type="scientific">Halomonas cupida</name>
    <dbReference type="NCBI Taxonomy" id="44933"/>
    <lineage>
        <taxon>Bacteria</taxon>
        <taxon>Pseudomonadati</taxon>
        <taxon>Pseudomonadota</taxon>
        <taxon>Gammaproteobacteria</taxon>
        <taxon>Oceanospirillales</taxon>
        <taxon>Halomonadaceae</taxon>
        <taxon>Halomonas</taxon>
    </lineage>
</organism>
<protein>
    <recommendedName>
        <fullName evidence="6">Transposase</fullName>
    </recommendedName>
</protein>
<sequence>MNEEPTVKRWTARRKAAVVTDIFKGKTTVAEVARQHNLAVSEEDSWIDEAQRNMGNGFWTRPGISGSSTRPSYGGPGRHWARPTCRSAR</sequence>
<reference evidence="3 4" key="1">
    <citation type="submission" date="2016-11" db="EMBL/GenBank/DDBJ databases">
        <authorList>
            <person name="Jaros S."/>
            <person name="Januszkiewicz K."/>
            <person name="Wedrychowicz H."/>
        </authorList>
    </citation>
    <scope>NUCLEOTIDE SEQUENCE [LARGE SCALE GENOMIC DNA]</scope>
    <source>
        <strain evidence="3 4">DSM 4740</strain>
    </source>
</reference>
<evidence type="ECO:0008006" key="6">
    <source>
        <dbReference type="Google" id="ProtNLM"/>
    </source>
</evidence>
<dbReference type="EMBL" id="BJXU01000013">
    <property type="protein sequence ID" value="GEN22433.1"/>
    <property type="molecule type" value="Genomic_DNA"/>
</dbReference>
<feature type="region of interest" description="Disordered" evidence="1">
    <location>
        <begin position="56"/>
        <end position="89"/>
    </location>
</feature>
<accession>A0A1M7AD26</accession>
<dbReference type="InterPro" id="IPR036388">
    <property type="entry name" value="WH-like_DNA-bd_sf"/>
</dbReference>
<keyword evidence="5" id="KW-1185">Reference proteome</keyword>
<dbReference type="Gene3D" id="1.10.10.10">
    <property type="entry name" value="Winged helix-like DNA-binding domain superfamily/Winged helix DNA-binding domain"/>
    <property type="match status" value="1"/>
</dbReference>
<evidence type="ECO:0000313" key="4">
    <source>
        <dbReference type="Proteomes" id="UP000184123"/>
    </source>
</evidence>
<evidence type="ECO:0000313" key="3">
    <source>
        <dbReference type="EMBL" id="SHL40643.1"/>
    </source>
</evidence>
<dbReference type="Pfam" id="PF06627">
    <property type="entry name" value="DUF1153"/>
    <property type="match status" value="1"/>
</dbReference>
<dbReference type="AlphaFoldDB" id="A0A1M7AD26"/>
<evidence type="ECO:0000256" key="1">
    <source>
        <dbReference type="SAM" id="MobiDB-lite"/>
    </source>
</evidence>
<evidence type="ECO:0000313" key="5">
    <source>
        <dbReference type="Proteomes" id="UP000321726"/>
    </source>
</evidence>